<evidence type="ECO:0000256" key="1">
    <source>
        <dbReference type="ARBA" id="ARBA00006479"/>
    </source>
</evidence>
<name>A0A5C6IT17_9ACTN</name>
<feature type="region of interest" description="Disordered" evidence="2">
    <location>
        <begin position="1"/>
        <end position="21"/>
    </location>
</feature>
<dbReference type="InterPro" id="IPR000600">
    <property type="entry name" value="ROK"/>
</dbReference>
<feature type="non-terminal residue" evidence="3">
    <location>
        <position position="1"/>
    </location>
</feature>
<dbReference type="RefSeq" id="WP_146468995.1">
    <property type="nucleotide sequence ID" value="NZ_VOGW01000189.1"/>
</dbReference>
<protein>
    <submittedName>
        <fullName evidence="3">ROK family protein</fullName>
    </submittedName>
</protein>
<comment type="caution">
    <text evidence="3">The sequence shown here is derived from an EMBL/GenBank/DDBJ whole genome shotgun (WGS) entry which is preliminary data.</text>
</comment>
<evidence type="ECO:0000313" key="3">
    <source>
        <dbReference type="EMBL" id="TWV31991.1"/>
    </source>
</evidence>
<dbReference type="Pfam" id="PF00480">
    <property type="entry name" value="ROK"/>
    <property type="match status" value="1"/>
</dbReference>
<dbReference type="AlphaFoldDB" id="A0A5C6IT17"/>
<evidence type="ECO:0000313" key="4">
    <source>
        <dbReference type="Proteomes" id="UP000320481"/>
    </source>
</evidence>
<dbReference type="SUPFAM" id="SSF53067">
    <property type="entry name" value="Actin-like ATPase domain"/>
    <property type="match status" value="1"/>
</dbReference>
<comment type="similarity">
    <text evidence="1">Belongs to the ROK (NagC/XylR) family.</text>
</comment>
<dbReference type="Proteomes" id="UP000320481">
    <property type="component" value="Unassembled WGS sequence"/>
</dbReference>
<dbReference type="Gene3D" id="3.30.420.40">
    <property type="match status" value="1"/>
</dbReference>
<dbReference type="EMBL" id="VOGW01000189">
    <property type="protein sequence ID" value="TWV31991.1"/>
    <property type="molecule type" value="Genomic_DNA"/>
</dbReference>
<proteinExistence type="inferred from homology"/>
<evidence type="ECO:0000256" key="2">
    <source>
        <dbReference type="SAM" id="MobiDB-lite"/>
    </source>
</evidence>
<sequence length="121" mass="11635">SPAEAEPGGAGPGAARPVAPVGGTSDAGARFLAALAEGIAVGAASVVAVLDPGCVVLGGEVGRAGGEVLAGLVAERLARLSPLPTEVRAGGLGGSAVLRGALLTARDRAQDELWSGRPPRP</sequence>
<keyword evidence="4" id="KW-1185">Reference proteome</keyword>
<organism evidence="3 4">
    <name type="scientific">Streptomyces misionensis</name>
    <dbReference type="NCBI Taxonomy" id="67331"/>
    <lineage>
        <taxon>Bacteria</taxon>
        <taxon>Bacillati</taxon>
        <taxon>Actinomycetota</taxon>
        <taxon>Actinomycetes</taxon>
        <taxon>Kitasatosporales</taxon>
        <taxon>Streptomycetaceae</taxon>
        <taxon>Streptomyces</taxon>
    </lineage>
</organism>
<reference evidence="3" key="1">
    <citation type="journal article" date="2019" name="Microbiol. Resour. Announc.">
        <title>Draft Genomic Sequences of Streptomyces misionensis and Streptomyces albidoflavus, bacteria applied for phytopathogen biocontrol.</title>
        <authorList>
            <person name="Pylro V."/>
            <person name="Dias A."/>
            <person name="Andreote F."/>
            <person name="Varani A."/>
            <person name="Andreote C."/>
            <person name="Bernardo E."/>
            <person name="Martins T."/>
        </authorList>
    </citation>
    <scope>NUCLEOTIDE SEQUENCE [LARGE SCALE GENOMIC DNA]</scope>
    <source>
        <strain evidence="3">66</strain>
    </source>
</reference>
<dbReference type="InterPro" id="IPR043129">
    <property type="entry name" value="ATPase_NBD"/>
</dbReference>
<gene>
    <name evidence="3" type="ORF">FRZ03_34485</name>
</gene>
<accession>A0A5C6IT17</accession>